<evidence type="ECO:0000313" key="3">
    <source>
        <dbReference type="Proteomes" id="UP000663879"/>
    </source>
</evidence>
<proteinExistence type="predicted"/>
<gene>
    <name evidence="2" type="ORF">OXX778_LOCUS10574</name>
</gene>
<organism evidence="2 3">
    <name type="scientific">Brachionus calyciflorus</name>
    <dbReference type="NCBI Taxonomy" id="104777"/>
    <lineage>
        <taxon>Eukaryota</taxon>
        <taxon>Metazoa</taxon>
        <taxon>Spiralia</taxon>
        <taxon>Gnathifera</taxon>
        <taxon>Rotifera</taxon>
        <taxon>Eurotatoria</taxon>
        <taxon>Monogononta</taxon>
        <taxon>Pseudotrocha</taxon>
        <taxon>Ploima</taxon>
        <taxon>Brachionidae</taxon>
        <taxon>Brachionus</taxon>
    </lineage>
</organism>
<accession>A0A813YHG9</accession>
<protein>
    <submittedName>
        <fullName evidence="2">Uncharacterized protein</fullName>
    </submittedName>
</protein>
<feature type="region of interest" description="Disordered" evidence="1">
    <location>
        <begin position="1"/>
        <end position="26"/>
    </location>
</feature>
<keyword evidence="3" id="KW-1185">Reference proteome</keyword>
<sequence>MKSQIDDRHNQNLSTHLTNGTSGISNGSNGLTHNNNIIINHVNIQPLQRKSSIHDLTQTLIEECQKLMTECHKSLSKYHNCLLSLSNGSLNETLNKDELKGLRSQNYKFIKSSLEALIPKIDQVNFNDKELFCCIQQIIAYLEYLKFEFVRHFYILKSFAMQNDHVAGQMIIRCEETKQFEIVPFMDLNKKTELYEIQQDINEIDQVIHKLSQKYYIFVPDLDDIKTWNKKGLVEFSDGGSYNFLSKFKYICCFCSPKYI</sequence>
<name>A0A813YHG9_9BILA</name>
<feature type="compositionally biased region" description="Basic and acidic residues" evidence="1">
    <location>
        <begin position="1"/>
        <end position="10"/>
    </location>
</feature>
<feature type="compositionally biased region" description="Low complexity" evidence="1">
    <location>
        <begin position="17"/>
        <end position="26"/>
    </location>
</feature>
<dbReference type="AlphaFoldDB" id="A0A813YHG9"/>
<comment type="caution">
    <text evidence="2">The sequence shown here is derived from an EMBL/GenBank/DDBJ whole genome shotgun (WGS) entry which is preliminary data.</text>
</comment>
<reference evidence="2" key="1">
    <citation type="submission" date="2021-02" db="EMBL/GenBank/DDBJ databases">
        <authorList>
            <person name="Nowell W R."/>
        </authorList>
    </citation>
    <scope>NUCLEOTIDE SEQUENCE</scope>
    <source>
        <strain evidence="2">Ploen Becks lab</strain>
    </source>
</reference>
<dbReference type="EMBL" id="CAJNOC010001692">
    <property type="protein sequence ID" value="CAF0884211.1"/>
    <property type="molecule type" value="Genomic_DNA"/>
</dbReference>
<dbReference type="Proteomes" id="UP000663879">
    <property type="component" value="Unassembled WGS sequence"/>
</dbReference>
<evidence type="ECO:0000256" key="1">
    <source>
        <dbReference type="SAM" id="MobiDB-lite"/>
    </source>
</evidence>
<dbReference type="OrthoDB" id="10471535at2759"/>
<evidence type="ECO:0000313" key="2">
    <source>
        <dbReference type="EMBL" id="CAF0884211.1"/>
    </source>
</evidence>